<evidence type="ECO:0000256" key="2">
    <source>
        <dbReference type="ARBA" id="ARBA00022692"/>
    </source>
</evidence>
<dbReference type="PROSITE" id="PS00154">
    <property type="entry name" value="ATPASE_E1_E2"/>
    <property type="match status" value="1"/>
</dbReference>
<evidence type="ECO:0000256" key="3">
    <source>
        <dbReference type="ARBA" id="ARBA00022741"/>
    </source>
</evidence>
<dbReference type="SUPFAM" id="SSF81653">
    <property type="entry name" value="Calcium ATPase, transduction domain A"/>
    <property type="match status" value="1"/>
</dbReference>
<comment type="catalytic activity">
    <reaction evidence="8">
        <text>ATP + H2O = ADP + phosphate + H(+)</text>
        <dbReference type="Rhea" id="RHEA:13065"/>
        <dbReference type="ChEBI" id="CHEBI:15377"/>
        <dbReference type="ChEBI" id="CHEBI:15378"/>
        <dbReference type="ChEBI" id="CHEBI:30616"/>
        <dbReference type="ChEBI" id="CHEBI:43474"/>
        <dbReference type="ChEBI" id="CHEBI:456216"/>
    </reaction>
</comment>
<evidence type="ECO:0000256" key="7">
    <source>
        <dbReference type="ARBA" id="ARBA00023136"/>
    </source>
</evidence>
<dbReference type="GO" id="GO:0005886">
    <property type="term" value="C:plasma membrane"/>
    <property type="evidence" value="ECO:0007669"/>
    <property type="project" value="UniProtKB-SubCell"/>
</dbReference>
<keyword evidence="5" id="KW-1278">Translocase</keyword>
<keyword evidence="3" id="KW-0547">Nucleotide-binding</keyword>
<dbReference type="InterPro" id="IPR018303">
    <property type="entry name" value="ATPase_P-typ_P_site"/>
</dbReference>
<dbReference type="InterPro" id="IPR006121">
    <property type="entry name" value="HMA_dom"/>
</dbReference>
<dbReference type="InterPro" id="IPR059000">
    <property type="entry name" value="ATPase_P-type_domA"/>
</dbReference>
<dbReference type="SFLD" id="SFLDF00027">
    <property type="entry name" value="p-type_atpase"/>
    <property type="match status" value="1"/>
</dbReference>
<feature type="compositionally biased region" description="Low complexity" evidence="9">
    <location>
        <begin position="1503"/>
        <end position="1518"/>
    </location>
</feature>
<dbReference type="InterPro" id="IPR001757">
    <property type="entry name" value="P_typ_ATPase"/>
</dbReference>
<keyword evidence="4" id="KW-0067">ATP-binding</keyword>
<evidence type="ECO:0000256" key="9">
    <source>
        <dbReference type="SAM" id="MobiDB-lite"/>
    </source>
</evidence>
<dbReference type="Gene3D" id="3.40.1110.10">
    <property type="entry name" value="Calcium-transporting ATPase, cytoplasmic domain N"/>
    <property type="match status" value="1"/>
</dbReference>
<keyword evidence="2" id="KW-0812">Transmembrane</keyword>
<dbReference type="InterPro" id="IPR023299">
    <property type="entry name" value="ATPase_P-typ_cyto_dom_N"/>
</dbReference>
<evidence type="ECO:0000256" key="1">
    <source>
        <dbReference type="ARBA" id="ARBA00004651"/>
    </source>
</evidence>
<keyword evidence="7" id="KW-0472">Membrane</keyword>
<evidence type="ECO:0000259" key="10">
    <source>
        <dbReference type="Pfam" id="PF00122"/>
    </source>
</evidence>
<dbReference type="Gene3D" id="2.70.150.10">
    <property type="entry name" value="Calcium-transporting ATPase, cytoplasmic transduction domain A"/>
    <property type="match status" value="1"/>
</dbReference>
<feature type="domain" description="Cation-transporting P-type ATPase C-terminal" evidence="11">
    <location>
        <begin position="1321"/>
        <end position="1472"/>
    </location>
</feature>
<dbReference type="Gene3D" id="3.40.50.1000">
    <property type="entry name" value="HAD superfamily/HAD-like"/>
    <property type="match status" value="1"/>
</dbReference>
<dbReference type="Pfam" id="PF00689">
    <property type="entry name" value="Cation_ATPase_C"/>
    <property type="match status" value="1"/>
</dbReference>
<evidence type="ECO:0000256" key="6">
    <source>
        <dbReference type="ARBA" id="ARBA00022989"/>
    </source>
</evidence>
<dbReference type="InterPro" id="IPR008250">
    <property type="entry name" value="ATPase_P-typ_transduc_dom_A_sf"/>
</dbReference>
<evidence type="ECO:0000256" key="4">
    <source>
        <dbReference type="ARBA" id="ARBA00022840"/>
    </source>
</evidence>
<dbReference type="GO" id="GO:0005524">
    <property type="term" value="F:ATP binding"/>
    <property type="evidence" value="ECO:0007669"/>
    <property type="project" value="UniProtKB-KW"/>
</dbReference>
<name>A0A543IZB1_9ACTN</name>
<dbReference type="EMBL" id="VFPQ01000001">
    <property type="protein sequence ID" value="TQM75914.1"/>
    <property type="molecule type" value="Genomic_DNA"/>
</dbReference>
<evidence type="ECO:0000313" key="13">
    <source>
        <dbReference type="Proteomes" id="UP000319213"/>
    </source>
</evidence>
<sequence length="1518" mass="154844">MPSAGSVLAGAIRLTVAGTAALVSAPVGVVRAARRVPAAVEEGLGLARRVRRYDGRVHIDLRSGASMTPARAEAIESALAAHPGVAWASVNAPLGRVIVALHDPDTDPAELVAIVAEAEDKPDGPPGEADGGGPEVRISPVLMLVADALGLALTAVQRVTRWTPLPAEIPAAIGFVDAVPPLRRIAAAAVPVHLLPLAVATAQAFAPGMAGLTADVFGRLVQWRELRAEEAAFRLREPELCGTPERARAWQAAPARACPLGIGMRERHAHHALAAAAACTTAGLLAGDLRRGLQVGLAALPKAASTGQEGFAAELGTVLARRGAVVTRPDVLRRLDRVDTVVADADVLLSPEPSIGEVVVLPGADAEEAAERVHALFDPEEFRHRAVGSGPGAAAVPGGRAVLRTEDGWALGPVELLDLAGRRGERERRRLAATGPLAVLGLARDRRLYALASVVRRPHDRAHALVTAARRAGLRFVLAGGGVDLPGPPVETVPGGDRLAASVCALQEAGAVVLLVARDGGALAAADVGVGIGGPDGSPPWGAHVIASRDGIGTAVTVVTAVPYARRAGECGVTLARSGSGVGALAALVGPRNRVAARAQIAVAGAAVLALGYGVWQARRAARVPPPPPLPVTPWHAMPVPAVLAALRTTERGLGEDEARRRARPRTAGRRLAVPAIVRAVTAELANPMAPVLSVGAIGSAMIGSLADTVLIGLVMLSSALVGGVQRVAVERTVARMAARGTVEATVRRDGRERRIDAAELVPGDVIVLRSGDLVPADCRIIAADGLETDESALTGESLPVAKTDRPVPAAQVADRRSMVYEGTVVAAGEGEAVVVAVGELTETGRALAAAAGAAPVTGVEARLAAITRATTPVALGAALASALSGALRGLPLRVNLETAISLAVAAVPEGLPLLVSAAQLAATRRLAARGVYARDPRTIEALGRVNVLCFDKTGTLTEGGMRLTHVADGRHVRPLAELDEPLRRVLTVALRATPYAGDDESHPHLTDAAVDEGAAEAGVDRGDWERLVEIPFEPSRGFHATLGRVGDRVLVCVKGAPEVVLPRCRTGLGGELDHREVEAEVERLAATGHRVLAVAEGEIHVSAAELAALTGEGGQERAAELLAGGAAGDLTFAGLLGLADVVRDAAAPAIARLTDAGVQIVMLTGDHPSTAGAIAAHVTGRDVGHHILTGTQIDELSDDELDRLLPTVDVVARCTPAHKVRVVESFQRIGRVVAMTGDGANDAAGIRLADVGIALGGGTRAAQAAADLVVADDRLETIISALVEGRAMWASVREALAILVGGNLGEIAFTLVGALTTGRTPLTARQLLLVNLLTDLAPALAIAVRAPSEDVAAALLEEGPETSLGRALTRDITTRATVTALGAILGWAMARLTGPAARARTVGLVALVGTQLAQTLAAGGRDRGALLSALGSAALLAAVVQIPPVSLFFGCVPLDPPAWAAALSAIAAAMLASRFLPGLLRRLLPGLHAGHAEPGRTPEGPPAVEAAPAAALPAGAS</sequence>
<dbReference type="Pfam" id="PF00122">
    <property type="entry name" value="E1-E2_ATPase"/>
    <property type="match status" value="1"/>
</dbReference>
<dbReference type="PRINTS" id="PR00119">
    <property type="entry name" value="CATATPASE"/>
</dbReference>
<dbReference type="NCBIfam" id="TIGR01494">
    <property type="entry name" value="ATPase_P-type"/>
    <property type="match status" value="2"/>
</dbReference>
<dbReference type="Pfam" id="PF13246">
    <property type="entry name" value="Cation_ATPase"/>
    <property type="match status" value="1"/>
</dbReference>
<feature type="domain" description="P-type ATPase A" evidence="10">
    <location>
        <begin position="744"/>
        <end position="849"/>
    </location>
</feature>
<comment type="subcellular location">
    <subcellularLocation>
        <location evidence="1">Cell membrane</location>
        <topology evidence="1">Multi-pass membrane protein</topology>
    </subcellularLocation>
</comment>
<dbReference type="PANTHER" id="PTHR42861">
    <property type="entry name" value="CALCIUM-TRANSPORTING ATPASE"/>
    <property type="match status" value="1"/>
</dbReference>
<dbReference type="InterPro" id="IPR023298">
    <property type="entry name" value="ATPase_P-typ_TM_dom_sf"/>
</dbReference>
<dbReference type="Proteomes" id="UP000319213">
    <property type="component" value="Unassembled WGS sequence"/>
</dbReference>
<gene>
    <name evidence="12" type="ORF">FHX40_2637</name>
</gene>
<organism evidence="12 13">
    <name type="scientific">Thermopolyspora flexuosa</name>
    <dbReference type="NCBI Taxonomy" id="103836"/>
    <lineage>
        <taxon>Bacteria</taxon>
        <taxon>Bacillati</taxon>
        <taxon>Actinomycetota</taxon>
        <taxon>Actinomycetes</taxon>
        <taxon>Streptosporangiales</taxon>
        <taxon>Streptosporangiaceae</taxon>
        <taxon>Thermopolyspora</taxon>
    </lineage>
</organism>
<keyword evidence="6" id="KW-1133">Transmembrane helix</keyword>
<dbReference type="InterPro" id="IPR036412">
    <property type="entry name" value="HAD-like_sf"/>
</dbReference>
<dbReference type="GO" id="GO:0046872">
    <property type="term" value="F:metal ion binding"/>
    <property type="evidence" value="ECO:0007669"/>
    <property type="project" value="InterPro"/>
</dbReference>
<proteinExistence type="predicted"/>
<dbReference type="SFLD" id="SFLDG00002">
    <property type="entry name" value="C1.7:_P-type_atpase_like"/>
    <property type="match status" value="1"/>
</dbReference>
<evidence type="ECO:0000259" key="11">
    <source>
        <dbReference type="Pfam" id="PF00689"/>
    </source>
</evidence>
<feature type="region of interest" description="Disordered" evidence="9">
    <location>
        <begin position="1492"/>
        <end position="1518"/>
    </location>
</feature>
<evidence type="ECO:0000256" key="8">
    <source>
        <dbReference type="ARBA" id="ARBA00049360"/>
    </source>
</evidence>
<accession>A0A543IZB1</accession>
<dbReference type="Gene3D" id="1.20.1110.10">
    <property type="entry name" value="Calcium-transporting ATPase, transmembrane domain"/>
    <property type="match status" value="1"/>
</dbReference>
<protein>
    <submittedName>
        <fullName evidence="12">P-type E1-E2 ATPase</fullName>
    </submittedName>
</protein>
<dbReference type="GO" id="GO:0016887">
    <property type="term" value="F:ATP hydrolysis activity"/>
    <property type="evidence" value="ECO:0007669"/>
    <property type="project" value="InterPro"/>
</dbReference>
<dbReference type="CDD" id="cd00371">
    <property type="entry name" value="HMA"/>
    <property type="match status" value="1"/>
</dbReference>
<dbReference type="SUPFAM" id="SSF55008">
    <property type="entry name" value="HMA, heavy metal-associated domain"/>
    <property type="match status" value="1"/>
</dbReference>
<evidence type="ECO:0000313" key="12">
    <source>
        <dbReference type="EMBL" id="TQM75914.1"/>
    </source>
</evidence>
<dbReference type="InterPro" id="IPR006068">
    <property type="entry name" value="ATPase_P-typ_cation-transptr_C"/>
</dbReference>
<comment type="caution">
    <text evidence="12">The sequence shown here is derived from an EMBL/GenBank/DDBJ whole genome shotgun (WGS) entry which is preliminary data.</text>
</comment>
<dbReference type="SFLD" id="SFLDS00003">
    <property type="entry name" value="Haloacid_Dehalogenase"/>
    <property type="match status" value="1"/>
</dbReference>
<dbReference type="InterPro" id="IPR044492">
    <property type="entry name" value="P_typ_ATPase_HD_dom"/>
</dbReference>
<dbReference type="InterPro" id="IPR023214">
    <property type="entry name" value="HAD_sf"/>
</dbReference>
<reference evidence="12 13" key="1">
    <citation type="submission" date="2019-06" db="EMBL/GenBank/DDBJ databases">
        <title>Sequencing the genomes of 1000 actinobacteria strains.</title>
        <authorList>
            <person name="Klenk H.-P."/>
        </authorList>
    </citation>
    <scope>NUCLEOTIDE SEQUENCE [LARGE SCALE GENOMIC DNA]</scope>
    <source>
        <strain evidence="12 13">DSM 43186</strain>
    </source>
</reference>
<dbReference type="SUPFAM" id="SSF56784">
    <property type="entry name" value="HAD-like"/>
    <property type="match status" value="1"/>
</dbReference>
<dbReference type="InterPro" id="IPR036163">
    <property type="entry name" value="HMA_dom_sf"/>
</dbReference>
<keyword evidence="13" id="KW-1185">Reference proteome</keyword>
<evidence type="ECO:0000256" key="5">
    <source>
        <dbReference type="ARBA" id="ARBA00022967"/>
    </source>
</evidence>
<dbReference type="SUPFAM" id="SSF81665">
    <property type="entry name" value="Calcium ATPase, transmembrane domain M"/>
    <property type="match status" value="1"/>
</dbReference>